<protein>
    <submittedName>
        <fullName evidence="2">Chemotaxis protein CheW</fullName>
    </submittedName>
</protein>
<dbReference type="InterPro" id="IPR036061">
    <property type="entry name" value="CheW-like_dom_sf"/>
</dbReference>
<comment type="caution">
    <text evidence="2">The sequence shown here is derived from an EMBL/GenBank/DDBJ whole genome shotgun (WGS) entry which is preliminary data.</text>
</comment>
<dbReference type="PANTHER" id="PTHR22617">
    <property type="entry name" value="CHEMOTAXIS SENSOR HISTIDINE KINASE-RELATED"/>
    <property type="match status" value="1"/>
</dbReference>
<feature type="domain" description="CheW-like" evidence="1">
    <location>
        <begin position="10"/>
        <end position="149"/>
    </location>
</feature>
<dbReference type="GO" id="GO:0007165">
    <property type="term" value="P:signal transduction"/>
    <property type="evidence" value="ECO:0007669"/>
    <property type="project" value="InterPro"/>
</dbReference>
<dbReference type="OrthoDB" id="9794382at2"/>
<accession>A0A328AWW2</accession>
<evidence type="ECO:0000313" key="2">
    <source>
        <dbReference type="EMBL" id="RAK57348.1"/>
    </source>
</evidence>
<dbReference type="Gene3D" id="2.30.30.40">
    <property type="entry name" value="SH3 Domains"/>
    <property type="match status" value="1"/>
</dbReference>
<dbReference type="InterPro" id="IPR002545">
    <property type="entry name" value="CheW-lke_dom"/>
</dbReference>
<gene>
    <name evidence="2" type="ORF">DJ018_05250</name>
</gene>
<dbReference type="EMBL" id="QFYR01000001">
    <property type="protein sequence ID" value="RAK57348.1"/>
    <property type="molecule type" value="Genomic_DNA"/>
</dbReference>
<dbReference type="RefSeq" id="WP_111513800.1">
    <property type="nucleotide sequence ID" value="NZ_QFYR01000001.1"/>
</dbReference>
<organism evidence="2 3">
    <name type="scientific">Phenylobacterium deserti</name>
    <dbReference type="NCBI Taxonomy" id="1914756"/>
    <lineage>
        <taxon>Bacteria</taxon>
        <taxon>Pseudomonadati</taxon>
        <taxon>Pseudomonadota</taxon>
        <taxon>Alphaproteobacteria</taxon>
        <taxon>Caulobacterales</taxon>
        <taxon>Caulobacteraceae</taxon>
        <taxon>Phenylobacterium</taxon>
    </lineage>
</organism>
<dbReference type="Pfam" id="PF01584">
    <property type="entry name" value="CheW"/>
    <property type="match status" value="1"/>
</dbReference>
<proteinExistence type="predicted"/>
<name>A0A328AWW2_9CAUL</name>
<dbReference type="CDD" id="cd00732">
    <property type="entry name" value="CheW"/>
    <property type="match status" value="1"/>
</dbReference>
<evidence type="ECO:0000313" key="3">
    <source>
        <dbReference type="Proteomes" id="UP000249725"/>
    </source>
</evidence>
<dbReference type="Proteomes" id="UP000249725">
    <property type="component" value="Unassembled WGS sequence"/>
</dbReference>
<dbReference type="GO" id="GO:0005829">
    <property type="term" value="C:cytosol"/>
    <property type="evidence" value="ECO:0007669"/>
    <property type="project" value="TreeGrafter"/>
</dbReference>
<dbReference type="SMART" id="SM00260">
    <property type="entry name" value="CheW"/>
    <property type="match status" value="1"/>
</dbReference>
<dbReference type="GO" id="GO:0006935">
    <property type="term" value="P:chemotaxis"/>
    <property type="evidence" value="ECO:0007669"/>
    <property type="project" value="InterPro"/>
</dbReference>
<evidence type="ECO:0000259" key="1">
    <source>
        <dbReference type="PROSITE" id="PS50851"/>
    </source>
</evidence>
<dbReference type="Gene3D" id="2.40.50.180">
    <property type="entry name" value="CheA-289, Domain 4"/>
    <property type="match status" value="1"/>
</dbReference>
<keyword evidence="3" id="KW-1185">Reference proteome</keyword>
<dbReference type="AlphaFoldDB" id="A0A328AWW2"/>
<sequence>MSQSTLPAAGAELISVSIGGQLYAIDIMQVREIRGWNVSTPLPHAPDHVLGMINLRGVILPVVDLGARLGLGKATPGPSSVVMVAQVGDRQFGLLVDAVCDIVQVTEGLMQPPPDVGANVRDFVAGVMSLEQGIVSLLSLDNLLPATSEAYGMVA</sequence>
<dbReference type="PANTHER" id="PTHR22617:SF23">
    <property type="entry name" value="CHEMOTAXIS PROTEIN CHEW"/>
    <property type="match status" value="1"/>
</dbReference>
<dbReference type="InterPro" id="IPR039315">
    <property type="entry name" value="CheW"/>
</dbReference>
<dbReference type="PROSITE" id="PS50851">
    <property type="entry name" value="CHEW"/>
    <property type="match status" value="1"/>
</dbReference>
<reference evidence="3" key="1">
    <citation type="submission" date="2018-05" db="EMBL/GenBank/DDBJ databases">
        <authorList>
            <person name="Li X."/>
        </authorList>
    </citation>
    <scope>NUCLEOTIDE SEQUENCE [LARGE SCALE GENOMIC DNA]</scope>
    <source>
        <strain evidence="3">YIM 73061</strain>
    </source>
</reference>
<dbReference type="SUPFAM" id="SSF50341">
    <property type="entry name" value="CheW-like"/>
    <property type="match status" value="1"/>
</dbReference>